<dbReference type="Proteomes" id="UP001139308">
    <property type="component" value="Unassembled WGS sequence"/>
</dbReference>
<name>A0A9X1RKD4_9BURK</name>
<protein>
    <submittedName>
        <fullName evidence="2">Uncharacterized protein</fullName>
    </submittedName>
</protein>
<feature type="region of interest" description="Disordered" evidence="1">
    <location>
        <begin position="1"/>
        <end position="45"/>
    </location>
</feature>
<accession>A0A9X1RKD4</accession>
<dbReference type="AlphaFoldDB" id="A0A9X1RKD4"/>
<organism evidence="2 3">
    <name type="scientific">Paraburkholderia tagetis</name>
    <dbReference type="NCBI Taxonomy" id="2913261"/>
    <lineage>
        <taxon>Bacteria</taxon>
        <taxon>Pseudomonadati</taxon>
        <taxon>Pseudomonadota</taxon>
        <taxon>Betaproteobacteria</taxon>
        <taxon>Burkholderiales</taxon>
        <taxon>Burkholderiaceae</taxon>
        <taxon>Paraburkholderia</taxon>
    </lineage>
</organism>
<comment type="caution">
    <text evidence="2">The sequence shown here is derived from an EMBL/GenBank/DDBJ whole genome shotgun (WGS) entry which is preliminary data.</text>
</comment>
<feature type="compositionally biased region" description="Basic and acidic residues" evidence="1">
    <location>
        <begin position="1"/>
        <end position="11"/>
    </location>
</feature>
<evidence type="ECO:0000313" key="2">
    <source>
        <dbReference type="EMBL" id="MCG5072065.1"/>
    </source>
</evidence>
<evidence type="ECO:0000256" key="1">
    <source>
        <dbReference type="SAM" id="MobiDB-lite"/>
    </source>
</evidence>
<dbReference type="RefSeq" id="WP_238461832.1">
    <property type="nucleotide sequence ID" value="NZ_JAKLJA010000001.1"/>
</dbReference>
<gene>
    <name evidence="2" type="ORF">L5014_01595</name>
</gene>
<proteinExistence type="predicted"/>
<reference evidence="2" key="1">
    <citation type="submission" date="2022-01" db="EMBL/GenBank/DDBJ databases">
        <title>Genome sequence and assembly of Parabukholderia sp. RG36.</title>
        <authorList>
            <person name="Chhetri G."/>
        </authorList>
    </citation>
    <scope>NUCLEOTIDE SEQUENCE</scope>
    <source>
        <strain evidence="2">RG36</strain>
    </source>
</reference>
<dbReference type="EMBL" id="JAKLJA010000001">
    <property type="protein sequence ID" value="MCG5072065.1"/>
    <property type="molecule type" value="Genomic_DNA"/>
</dbReference>
<evidence type="ECO:0000313" key="3">
    <source>
        <dbReference type="Proteomes" id="UP001139308"/>
    </source>
</evidence>
<keyword evidence="3" id="KW-1185">Reference proteome</keyword>
<sequence>MSGGHNGHDTQDPTSGTLVHDGHSVGWSLGSEADETSGSGPPEVHYHFPVEIEVRNTVAAIDEDRLIHATLERLARELTG</sequence>